<proteinExistence type="predicted"/>
<protein>
    <submittedName>
        <fullName evidence="1">Uncharacterized protein</fullName>
    </submittedName>
</protein>
<organism evidence="1">
    <name type="scientific">Arion vulgaris</name>
    <dbReference type="NCBI Taxonomy" id="1028688"/>
    <lineage>
        <taxon>Eukaryota</taxon>
        <taxon>Metazoa</taxon>
        <taxon>Spiralia</taxon>
        <taxon>Lophotrochozoa</taxon>
        <taxon>Mollusca</taxon>
        <taxon>Gastropoda</taxon>
        <taxon>Heterobranchia</taxon>
        <taxon>Euthyneura</taxon>
        <taxon>Panpulmonata</taxon>
        <taxon>Eupulmonata</taxon>
        <taxon>Stylommatophora</taxon>
        <taxon>Helicina</taxon>
        <taxon>Arionoidea</taxon>
        <taxon>Arionidae</taxon>
        <taxon>Arion</taxon>
    </lineage>
</organism>
<sequence length="72" mass="8325">MDLESTENPGRFFTALSRDLKSIALSNIQYFQNGKQSHHAKFHLTFSLLHEYLDIGIEPSYEELSKCVSLYD</sequence>
<reference evidence="1" key="1">
    <citation type="submission" date="2014-12" db="EMBL/GenBank/DDBJ databases">
        <title>Insight into the proteome of Arion vulgaris.</title>
        <authorList>
            <person name="Aradska J."/>
            <person name="Bulat T."/>
            <person name="Smidak R."/>
            <person name="Sarate P."/>
            <person name="Gangsoo J."/>
            <person name="Sialana F."/>
            <person name="Bilban M."/>
            <person name="Lubec G."/>
        </authorList>
    </citation>
    <scope>NUCLEOTIDE SEQUENCE</scope>
    <source>
        <tissue evidence="1">Skin</tissue>
    </source>
</reference>
<dbReference type="EMBL" id="HACG01009317">
    <property type="protein sequence ID" value="CEK56182.1"/>
    <property type="molecule type" value="Transcribed_RNA"/>
</dbReference>
<dbReference type="AlphaFoldDB" id="A0A0B6YJ09"/>
<name>A0A0B6YJ09_9EUPU</name>
<evidence type="ECO:0000313" key="1">
    <source>
        <dbReference type="EMBL" id="CEK56182.1"/>
    </source>
</evidence>
<gene>
    <name evidence="1" type="primary">ORF27011</name>
</gene>
<feature type="non-terminal residue" evidence="1">
    <location>
        <position position="72"/>
    </location>
</feature>
<accession>A0A0B6YJ09</accession>